<dbReference type="Proteomes" id="UP000694414">
    <property type="component" value="Unplaced"/>
</dbReference>
<evidence type="ECO:0000313" key="1">
    <source>
        <dbReference type="Ensembl" id="ENSPSMP00000032417.1"/>
    </source>
</evidence>
<organism evidence="1 2">
    <name type="scientific">Prolemur simus</name>
    <name type="common">Greater bamboo lemur</name>
    <name type="synonym">Hapalemur simus</name>
    <dbReference type="NCBI Taxonomy" id="1328070"/>
    <lineage>
        <taxon>Eukaryota</taxon>
        <taxon>Metazoa</taxon>
        <taxon>Chordata</taxon>
        <taxon>Craniata</taxon>
        <taxon>Vertebrata</taxon>
        <taxon>Euteleostomi</taxon>
        <taxon>Mammalia</taxon>
        <taxon>Eutheria</taxon>
        <taxon>Euarchontoglires</taxon>
        <taxon>Primates</taxon>
        <taxon>Strepsirrhini</taxon>
        <taxon>Lemuriformes</taxon>
        <taxon>Lemuridae</taxon>
        <taxon>Prolemur</taxon>
    </lineage>
</organism>
<dbReference type="AlphaFoldDB" id="A0A8C9DTI3"/>
<reference evidence="1" key="1">
    <citation type="submission" date="2025-08" db="UniProtKB">
        <authorList>
            <consortium name="Ensembl"/>
        </authorList>
    </citation>
    <scope>IDENTIFICATION</scope>
</reference>
<evidence type="ECO:0000313" key="2">
    <source>
        <dbReference type="Proteomes" id="UP000694414"/>
    </source>
</evidence>
<dbReference type="GeneTree" id="ENSGT00940000166143"/>
<dbReference type="PRINTS" id="PR02045">
    <property type="entry name" value="F138DOMAIN"/>
</dbReference>
<accession>A0A8C9DTI3</accession>
<reference evidence="1" key="2">
    <citation type="submission" date="2025-09" db="UniProtKB">
        <authorList>
            <consortium name="Ensembl"/>
        </authorList>
    </citation>
    <scope>IDENTIFICATION</scope>
</reference>
<keyword evidence="2" id="KW-1185">Reference proteome</keyword>
<protein>
    <submittedName>
        <fullName evidence="1">Uncharacterized protein</fullName>
    </submittedName>
</protein>
<sequence>MPLSPALLPRLECSVIIIAHCSLELLGSKDPPTSASRVAGTTGMHHHDCLIFIFIFGEISLCCPGWSQTPGLKWSSCILPKSWDKAAQHHTWPGLPFL</sequence>
<dbReference type="PANTHER" id="PTHR12138:SF162">
    <property type="entry name" value="CHROMOSOME UNDETERMINED SCAFFOLD_275, WHOLE GENOME SHOTGUN SEQUENCE"/>
    <property type="match status" value="1"/>
</dbReference>
<name>A0A8C9DTI3_PROSS</name>
<dbReference type="PANTHER" id="PTHR12138">
    <property type="entry name" value="PRIMATE-EXPANDED PROTEIN FAMILY"/>
    <property type="match status" value="1"/>
</dbReference>
<dbReference type="Ensembl" id="ENSPSMT00000037391.1">
    <property type="protein sequence ID" value="ENSPSMP00000032417.1"/>
    <property type="gene ID" value="ENSPSMG00000022430.1"/>
</dbReference>
<proteinExistence type="predicted"/>